<evidence type="ECO:0000256" key="1">
    <source>
        <dbReference type="SAM" id="SignalP"/>
    </source>
</evidence>
<keyword evidence="3" id="KW-1185">Reference proteome</keyword>
<keyword evidence="1" id="KW-0732">Signal</keyword>
<evidence type="ECO:0008006" key="4">
    <source>
        <dbReference type="Google" id="ProtNLM"/>
    </source>
</evidence>
<dbReference type="AlphaFoldDB" id="A0A8J2ZKG7"/>
<comment type="caution">
    <text evidence="2">The sequence shown here is derived from an EMBL/GenBank/DDBJ whole genome shotgun (WGS) entry which is preliminary data.</text>
</comment>
<dbReference type="Proteomes" id="UP000617145">
    <property type="component" value="Unassembled WGS sequence"/>
</dbReference>
<dbReference type="RefSeq" id="WP_188790589.1">
    <property type="nucleotide sequence ID" value="NZ_BMJV01000005.1"/>
</dbReference>
<evidence type="ECO:0000313" key="2">
    <source>
        <dbReference type="EMBL" id="GGG75640.1"/>
    </source>
</evidence>
<feature type="signal peptide" evidence="1">
    <location>
        <begin position="1"/>
        <end position="18"/>
    </location>
</feature>
<protein>
    <recommendedName>
        <fullName evidence="4">Lipoprotein</fullName>
    </recommendedName>
</protein>
<name>A0A8J2ZKG7_9RHOB</name>
<reference evidence="2" key="2">
    <citation type="submission" date="2020-09" db="EMBL/GenBank/DDBJ databases">
        <authorList>
            <person name="Sun Q."/>
            <person name="Zhou Y."/>
        </authorList>
    </citation>
    <scope>NUCLEOTIDE SEQUENCE</scope>
    <source>
        <strain evidence="2">CGMCC 1.15762</strain>
    </source>
</reference>
<sequence>MMKSLTMLVLAGSVVAGCATVRESRVNPMNWFGRSAPVPASVEQGSAGPVNTLIPARRQSIVWGREEVYGGQPIETIDELLIERRPGGAIIRATGIADRAGPFDVRLVEDEAASTGGIKAYRMLALQSAGPRSTGPRARMVTVADWLTDQELFGVSQIRVSGRANALAASR</sequence>
<feature type="chain" id="PRO_5035181310" description="Lipoprotein" evidence="1">
    <location>
        <begin position="19"/>
        <end position="171"/>
    </location>
</feature>
<gene>
    <name evidence="2" type="ORF">GCM10011415_25270</name>
</gene>
<dbReference type="EMBL" id="BMJV01000005">
    <property type="protein sequence ID" value="GGG75640.1"/>
    <property type="molecule type" value="Genomic_DNA"/>
</dbReference>
<organism evidence="2 3">
    <name type="scientific">Salipiger pallidus</name>
    <dbReference type="NCBI Taxonomy" id="1775170"/>
    <lineage>
        <taxon>Bacteria</taxon>
        <taxon>Pseudomonadati</taxon>
        <taxon>Pseudomonadota</taxon>
        <taxon>Alphaproteobacteria</taxon>
        <taxon>Rhodobacterales</taxon>
        <taxon>Roseobacteraceae</taxon>
        <taxon>Salipiger</taxon>
    </lineage>
</organism>
<proteinExistence type="predicted"/>
<accession>A0A8J2ZKG7</accession>
<dbReference type="PROSITE" id="PS51257">
    <property type="entry name" value="PROKAR_LIPOPROTEIN"/>
    <property type="match status" value="1"/>
</dbReference>
<evidence type="ECO:0000313" key="3">
    <source>
        <dbReference type="Proteomes" id="UP000617145"/>
    </source>
</evidence>
<reference evidence="2" key="1">
    <citation type="journal article" date="2014" name="Int. J. Syst. Evol. Microbiol.">
        <title>Complete genome sequence of Corynebacterium casei LMG S-19264T (=DSM 44701T), isolated from a smear-ripened cheese.</title>
        <authorList>
            <consortium name="US DOE Joint Genome Institute (JGI-PGF)"/>
            <person name="Walter F."/>
            <person name="Albersmeier A."/>
            <person name="Kalinowski J."/>
            <person name="Ruckert C."/>
        </authorList>
    </citation>
    <scope>NUCLEOTIDE SEQUENCE</scope>
    <source>
        <strain evidence="2">CGMCC 1.15762</strain>
    </source>
</reference>